<gene>
    <name evidence="1" type="ORF">NUW58_g10141</name>
</gene>
<evidence type="ECO:0000313" key="1">
    <source>
        <dbReference type="EMBL" id="KAJ2968793.1"/>
    </source>
</evidence>
<sequence length="265" mass="29370">MNLDLISDHIAVPRYLAGAGGQPSARWMVLVLPSPIDDNLHSLAALPSPTASPPLRPPLSPSSFSRPLGVLRRQSILPAHQTNIVRALLNGPASDFELDAAEPDHQYPLLGMVARKVWVKRPLASATLITINEDDLVDDLREQILRKYANSLGRQYDAPDLTLRICDWEQQTSRQLQPDEPVSKVIDSYYANGQSVGDALIIDIPSRRTPKASPNPRFYADDRPHESGNDYFPPYLPQAHPHHPVTTTTCKRATNPSLPSIHEHC</sequence>
<keyword evidence="2" id="KW-1185">Reference proteome</keyword>
<dbReference type="EMBL" id="JAPDGR010004213">
    <property type="protein sequence ID" value="KAJ2968793.1"/>
    <property type="molecule type" value="Genomic_DNA"/>
</dbReference>
<protein>
    <submittedName>
        <fullName evidence="1">Uncharacterized protein</fullName>
    </submittedName>
</protein>
<organism evidence="1 2">
    <name type="scientific">Xylaria curta</name>
    <dbReference type="NCBI Taxonomy" id="42375"/>
    <lineage>
        <taxon>Eukaryota</taxon>
        <taxon>Fungi</taxon>
        <taxon>Dikarya</taxon>
        <taxon>Ascomycota</taxon>
        <taxon>Pezizomycotina</taxon>
        <taxon>Sordariomycetes</taxon>
        <taxon>Xylariomycetidae</taxon>
        <taxon>Xylariales</taxon>
        <taxon>Xylariaceae</taxon>
        <taxon>Xylaria</taxon>
    </lineage>
</organism>
<reference evidence="1" key="1">
    <citation type="submission" date="2022-10" db="EMBL/GenBank/DDBJ databases">
        <title>Genome Sequence of Xylaria curta.</title>
        <authorList>
            <person name="Buettner E."/>
        </authorList>
    </citation>
    <scope>NUCLEOTIDE SEQUENCE</scope>
    <source>
        <strain evidence="1">Babe10</strain>
    </source>
</reference>
<comment type="caution">
    <text evidence="1">The sequence shown here is derived from an EMBL/GenBank/DDBJ whole genome shotgun (WGS) entry which is preliminary data.</text>
</comment>
<evidence type="ECO:0000313" key="2">
    <source>
        <dbReference type="Proteomes" id="UP001143856"/>
    </source>
</evidence>
<proteinExistence type="predicted"/>
<dbReference type="Proteomes" id="UP001143856">
    <property type="component" value="Unassembled WGS sequence"/>
</dbReference>
<name>A0ACC1MRE5_9PEZI</name>
<accession>A0ACC1MRE5</accession>